<name>A0A0J9C198_9FIRM</name>
<accession>A0A0J9C198</accession>
<dbReference type="EMBL" id="ADLK01000024">
    <property type="protein sequence ID" value="KMW18224.1"/>
    <property type="molecule type" value="Genomic_DNA"/>
</dbReference>
<gene>
    <name evidence="1" type="ORF">HMPREF9470_03134</name>
</gene>
<dbReference type="AlphaFoldDB" id="A0A0J9C198"/>
<sequence>MSKQKFSPQAVKILAVTIVCMAIMLGVSAVNKARGGERLVREYTVTQGLPRHVKYENMPSDEAQLAAAWYFKYMGLAQFDMCPRLFPQDQPDSLNFEQNRQDYEEGRYIREYIVHSFETLPTVEYGDRKTYYDEKARSCGYKEYQVVRVHFSQKWSDKALERAPQWGDGEFTRDFAVGKETGLKSKWKIFELGMM</sequence>
<evidence type="ECO:0000313" key="2">
    <source>
        <dbReference type="Proteomes" id="UP000037392"/>
    </source>
</evidence>
<dbReference type="Proteomes" id="UP000037392">
    <property type="component" value="Unassembled WGS sequence"/>
</dbReference>
<dbReference type="OrthoDB" id="2057187at2"/>
<proteinExistence type="predicted"/>
<protein>
    <submittedName>
        <fullName evidence="1">Uncharacterized protein</fullName>
    </submittedName>
</protein>
<organism evidence="1 2">
    <name type="scientific">[Clostridium] citroniae WAL-19142</name>
    <dbReference type="NCBI Taxonomy" id="742734"/>
    <lineage>
        <taxon>Bacteria</taxon>
        <taxon>Bacillati</taxon>
        <taxon>Bacillota</taxon>
        <taxon>Clostridia</taxon>
        <taxon>Lachnospirales</taxon>
        <taxon>Lachnospiraceae</taxon>
        <taxon>Enterocloster</taxon>
    </lineage>
</organism>
<reference evidence="1 2" key="1">
    <citation type="submission" date="2011-04" db="EMBL/GenBank/DDBJ databases">
        <title>The Genome Sequence of Clostridium citroniae WAL-19142.</title>
        <authorList>
            <consortium name="The Broad Institute Genome Sequencing Platform"/>
            <person name="Earl A."/>
            <person name="Ward D."/>
            <person name="Feldgarden M."/>
            <person name="Gevers D."/>
            <person name="Warren Y.A."/>
            <person name="Tyrrell K.L."/>
            <person name="Citron D.M."/>
            <person name="Goldstein E.J."/>
            <person name="Daigneault M."/>
            <person name="Allen-Vercoe E."/>
            <person name="Young S.K."/>
            <person name="Zeng Q."/>
            <person name="Gargeya S."/>
            <person name="Fitzgerald M."/>
            <person name="Haas B."/>
            <person name="Abouelleil A."/>
            <person name="Alvarado L."/>
            <person name="Arachchi H.M."/>
            <person name="Berlin A."/>
            <person name="Brown A."/>
            <person name="Chapman S.B."/>
            <person name="Chen Z."/>
            <person name="Dunbar C."/>
            <person name="Freedman E."/>
            <person name="Gearin G."/>
            <person name="Gellesch M."/>
            <person name="Goldberg J."/>
            <person name="Griggs A."/>
            <person name="Gujja S."/>
            <person name="Heilman E.R."/>
            <person name="Heiman D."/>
            <person name="Howarth C."/>
            <person name="Larson L."/>
            <person name="Lui A."/>
            <person name="MacDonald P.J."/>
            <person name="Mehta T."/>
            <person name="Montmayeur A."/>
            <person name="Murphy C."/>
            <person name="Neiman D."/>
            <person name="Pearson M."/>
            <person name="Priest M."/>
            <person name="Roberts A."/>
            <person name="Saif S."/>
            <person name="Shea T."/>
            <person name="Shenoy N."/>
            <person name="Sisk P."/>
            <person name="Stolte C."/>
            <person name="Sykes S."/>
            <person name="White J."/>
            <person name="Yandava C."/>
            <person name="Wortman J."/>
            <person name="Nusbaum C."/>
            <person name="Birren B."/>
        </authorList>
    </citation>
    <scope>NUCLEOTIDE SEQUENCE [LARGE SCALE GENOMIC DNA]</scope>
    <source>
        <strain evidence="1 2">WAL-19142</strain>
    </source>
</reference>
<dbReference type="RefSeq" id="WP_048930172.1">
    <property type="nucleotide sequence ID" value="NZ_KQ235879.1"/>
</dbReference>
<comment type="caution">
    <text evidence="1">The sequence shown here is derived from an EMBL/GenBank/DDBJ whole genome shotgun (WGS) entry which is preliminary data.</text>
</comment>
<dbReference type="PATRIC" id="fig|742734.4.peg.3356"/>
<dbReference type="GeneID" id="93162334"/>
<evidence type="ECO:0000313" key="1">
    <source>
        <dbReference type="EMBL" id="KMW18224.1"/>
    </source>
</evidence>